<dbReference type="Proteomes" id="UP001254759">
    <property type="component" value="Unassembled WGS sequence"/>
</dbReference>
<dbReference type="Pfam" id="PF13487">
    <property type="entry name" value="HD_5"/>
    <property type="match status" value="1"/>
</dbReference>
<name>A0ABU1RQE5_9GAMM</name>
<comment type="caution">
    <text evidence="6">The sequence shown here is derived from an EMBL/GenBank/DDBJ whole genome shotgun (WGS) entry which is preliminary data.</text>
</comment>
<protein>
    <submittedName>
        <fullName evidence="6">DNA-binding CsgD family transcriptional regulator</fullName>
    </submittedName>
</protein>
<gene>
    <name evidence="6" type="ORF">J2W94_001241</name>
</gene>
<evidence type="ECO:0000259" key="4">
    <source>
        <dbReference type="PROSITE" id="PS50043"/>
    </source>
</evidence>
<keyword evidence="1" id="KW-0805">Transcription regulation</keyword>
<dbReference type="PROSITE" id="PS50043">
    <property type="entry name" value="HTH_LUXR_2"/>
    <property type="match status" value="1"/>
</dbReference>
<dbReference type="CDD" id="cd06170">
    <property type="entry name" value="LuxR_C_like"/>
    <property type="match status" value="1"/>
</dbReference>
<dbReference type="SUPFAM" id="SSF46894">
    <property type="entry name" value="C-terminal effector domain of the bipartite response regulators"/>
    <property type="match status" value="1"/>
</dbReference>
<keyword evidence="2 6" id="KW-0238">DNA-binding</keyword>
<dbReference type="EMBL" id="JAVDTT010000001">
    <property type="protein sequence ID" value="MDR6840977.1"/>
    <property type="molecule type" value="Genomic_DNA"/>
</dbReference>
<dbReference type="SMART" id="SM00421">
    <property type="entry name" value="HTH_LUXR"/>
    <property type="match status" value="1"/>
</dbReference>
<keyword evidence="7" id="KW-1185">Reference proteome</keyword>
<dbReference type="InterPro" id="IPR037522">
    <property type="entry name" value="HD_GYP_dom"/>
</dbReference>
<dbReference type="PROSITE" id="PS51832">
    <property type="entry name" value="HD_GYP"/>
    <property type="match status" value="1"/>
</dbReference>
<dbReference type="InterPro" id="IPR000792">
    <property type="entry name" value="Tscrpt_reg_LuxR_C"/>
</dbReference>
<evidence type="ECO:0000313" key="7">
    <source>
        <dbReference type="Proteomes" id="UP001254759"/>
    </source>
</evidence>
<dbReference type="InterPro" id="IPR016032">
    <property type="entry name" value="Sig_transdc_resp-reg_C-effctor"/>
</dbReference>
<dbReference type="PRINTS" id="PR00038">
    <property type="entry name" value="HTHLUXR"/>
</dbReference>
<evidence type="ECO:0000313" key="6">
    <source>
        <dbReference type="EMBL" id="MDR6840977.1"/>
    </source>
</evidence>
<dbReference type="InterPro" id="IPR036388">
    <property type="entry name" value="WH-like_DNA-bd_sf"/>
</dbReference>
<evidence type="ECO:0000256" key="2">
    <source>
        <dbReference type="ARBA" id="ARBA00023125"/>
    </source>
</evidence>
<dbReference type="Gene3D" id="1.10.3210.10">
    <property type="entry name" value="Hypothetical protein af1432"/>
    <property type="match status" value="1"/>
</dbReference>
<dbReference type="Pfam" id="PF00196">
    <property type="entry name" value="GerE"/>
    <property type="match status" value="1"/>
</dbReference>
<keyword evidence="3" id="KW-0804">Transcription</keyword>
<proteinExistence type="predicted"/>
<accession>A0ABU1RQE5</accession>
<sequence>MIWDTPGKLSVSAWERVRLVPYWTGRAGRQIGSLAGEAEVASYAYERPDGSGYYRETKAGGIPIEGRILAAATALASLCVQRPWRDAFADDAAESLLMAEAAAGRYDVDVARALLNKSRSIKTKLPPAPLASLLTERERDVLRWISHGASNKVAAQKLSISPSTVRTHIESVFRKLECSTRAAATLKATQLGLL</sequence>
<feature type="domain" description="HTH luxR-type" evidence="4">
    <location>
        <begin position="127"/>
        <end position="192"/>
    </location>
</feature>
<dbReference type="GO" id="GO:0003677">
    <property type="term" value="F:DNA binding"/>
    <property type="evidence" value="ECO:0007669"/>
    <property type="project" value="UniProtKB-KW"/>
</dbReference>
<reference evidence="6 7" key="1">
    <citation type="submission" date="2023-07" db="EMBL/GenBank/DDBJ databases">
        <title>Sorghum-associated microbial communities from plants grown in Nebraska, USA.</title>
        <authorList>
            <person name="Schachtman D."/>
        </authorList>
    </citation>
    <scope>NUCLEOTIDE SEQUENCE [LARGE SCALE GENOMIC DNA]</scope>
    <source>
        <strain evidence="6 7">BE107</strain>
    </source>
</reference>
<dbReference type="Gene3D" id="1.10.10.10">
    <property type="entry name" value="Winged helix-like DNA-binding domain superfamily/Winged helix DNA-binding domain"/>
    <property type="match status" value="1"/>
</dbReference>
<evidence type="ECO:0000256" key="1">
    <source>
        <dbReference type="ARBA" id="ARBA00023015"/>
    </source>
</evidence>
<feature type="domain" description="HD-GYP" evidence="5">
    <location>
        <begin position="1"/>
        <end position="129"/>
    </location>
</feature>
<evidence type="ECO:0000256" key="3">
    <source>
        <dbReference type="ARBA" id="ARBA00023163"/>
    </source>
</evidence>
<dbReference type="PANTHER" id="PTHR44688:SF16">
    <property type="entry name" value="DNA-BINDING TRANSCRIPTIONAL ACTIVATOR DEVR_DOSR"/>
    <property type="match status" value="1"/>
</dbReference>
<dbReference type="PANTHER" id="PTHR44688">
    <property type="entry name" value="DNA-BINDING TRANSCRIPTIONAL ACTIVATOR DEVR_DOSR"/>
    <property type="match status" value="1"/>
</dbReference>
<evidence type="ECO:0000259" key="5">
    <source>
        <dbReference type="PROSITE" id="PS51832"/>
    </source>
</evidence>
<organism evidence="6 7">
    <name type="scientific">Pseudoxanthomonas sacheonensis</name>
    <dbReference type="NCBI Taxonomy" id="443615"/>
    <lineage>
        <taxon>Bacteria</taxon>
        <taxon>Pseudomonadati</taxon>
        <taxon>Pseudomonadota</taxon>
        <taxon>Gammaproteobacteria</taxon>
        <taxon>Lysobacterales</taxon>
        <taxon>Lysobacteraceae</taxon>
        <taxon>Pseudoxanthomonas</taxon>
    </lineage>
</organism>